<proteinExistence type="predicted"/>
<dbReference type="EMBL" id="JAMD01000014">
    <property type="protein sequence ID" value="KEJ94410.1"/>
    <property type="molecule type" value="Genomic_DNA"/>
</dbReference>
<feature type="transmembrane region" description="Helical" evidence="2">
    <location>
        <begin position="603"/>
        <end position="620"/>
    </location>
</feature>
<keyword evidence="2" id="KW-0812">Transmembrane</keyword>
<accession>A0A073IXR6</accession>
<reference evidence="4 5" key="1">
    <citation type="submission" date="2014-01" db="EMBL/GenBank/DDBJ databases">
        <title>Sulfitobacter sp. H3 (MCCC 1A00686) Genome Sequencing.</title>
        <authorList>
            <person name="Lai Q."/>
            <person name="Hong Z."/>
        </authorList>
    </citation>
    <scope>NUCLEOTIDE SEQUENCE [LARGE SCALE GENOMIC DNA]</scope>
    <source>
        <strain evidence="4 5">H3</strain>
    </source>
</reference>
<dbReference type="GO" id="GO:0022857">
    <property type="term" value="F:transmembrane transporter activity"/>
    <property type="evidence" value="ECO:0007669"/>
    <property type="project" value="UniProtKB-UniRule"/>
</dbReference>
<feature type="transmembrane region" description="Helical" evidence="2">
    <location>
        <begin position="116"/>
        <end position="136"/>
    </location>
</feature>
<comment type="subcellular location">
    <subcellularLocation>
        <location evidence="1">Cell inner membrane</location>
        <topology evidence="1">Multi-pass membrane protein</topology>
    </subcellularLocation>
</comment>
<feature type="transmembrane region" description="Helical" evidence="2">
    <location>
        <begin position="312"/>
        <end position="333"/>
    </location>
</feature>
<keyword evidence="2" id="KW-0472">Membrane</keyword>
<keyword evidence="5" id="KW-1185">Reference proteome</keyword>
<protein>
    <submittedName>
        <fullName evidence="4">C4-dicarboxylate ABC transporter</fullName>
    </submittedName>
</protein>
<keyword evidence="1" id="KW-1003">Cell membrane</keyword>
<feature type="transmembrane region" description="Helical" evidence="2">
    <location>
        <begin position="190"/>
        <end position="209"/>
    </location>
</feature>
<dbReference type="GO" id="GO:0005886">
    <property type="term" value="C:plasma membrane"/>
    <property type="evidence" value="ECO:0007669"/>
    <property type="project" value="UniProtKB-SubCell"/>
</dbReference>
<feature type="transmembrane region" description="Helical" evidence="2">
    <location>
        <begin position="86"/>
        <end position="104"/>
    </location>
</feature>
<evidence type="ECO:0000313" key="5">
    <source>
        <dbReference type="Proteomes" id="UP000027746"/>
    </source>
</evidence>
<dbReference type="InterPro" id="IPR011853">
    <property type="entry name" value="TRAP_DctM-Dct_fused"/>
</dbReference>
<feature type="transmembrane region" description="Helical" evidence="2">
    <location>
        <begin position="21"/>
        <end position="43"/>
    </location>
</feature>
<dbReference type="InterPro" id="IPR010656">
    <property type="entry name" value="DctM"/>
</dbReference>
<dbReference type="AlphaFoldDB" id="A0A073IXR6"/>
<dbReference type="OrthoDB" id="9759894at2"/>
<comment type="caution">
    <text evidence="4">The sequence shown here is derived from an EMBL/GenBank/DDBJ whole genome shotgun (WGS) entry which is preliminary data.</text>
</comment>
<feature type="transmembrane region" description="Helical" evidence="2">
    <location>
        <begin position="379"/>
        <end position="396"/>
    </location>
</feature>
<keyword evidence="2" id="KW-1133">Transmembrane helix</keyword>
<gene>
    <name evidence="4" type="ORF">SUH3_07025</name>
</gene>
<feature type="transmembrane region" description="Helical" evidence="2">
    <location>
        <begin position="448"/>
        <end position="470"/>
    </location>
</feature>
<keyword evidence="1" id="KW-0813">Transport</keyword>
<feature type="transmembrane region" description="Helical" evidence="2">
    <location>
        <begin position="626"/>
        <end position="648"/>
    </location>
</feature>
<organism evidence="4 5">
    <name type="scientific">Pseudosulfitobacter pseudonitzschiae</name>
    <dbReference type="NCBI Taxonomy" id="1402135"/>
    <lineage>
        <taxon>Bacteria</taxon>
        <taxon>Pseudomonadati</taxon>
        <taxon>Pseudomonadota</taxon>
        <taxon>Alphaproteobacteria</taxon>
        <taxon>Rhodobacterales</taxon>
        <taxon>Roseobacteraceae</taxon>
        <taxon>Pseudosulfitobacter</taxon>
    </lineage>
</organism>
<feature type="transmembrane region" description="Helical" evidence="2">
    <location>
        <begin position="571"/>
        <end position="591"/>
    </location>
</feature>
<sequence>MPREIQDEAAQPMGMGALPPSLRGLLAASAILLSAASINHLFNLGFFMNIRLLEIHYLYVMLLLTLPLVYLIFPCSKTNPHGSTRWWDYFLAFLALITCAFFAYYGNSVVNKGWDFAAPTHAVIASFAFWFLLLVAARRTGRWMLFGVILMFSVYPMIADYAPGPIQGFQRPPVETAIFHAMSGESVLGIPMRSFVNLVVGFMIFGVAMQHTGAGPFFIDIAFSALGHVRGGPAKVGVLTSGLTGSMSGSVITNVLTTGSITIPAMKKVGFRPSYAAGIEAAASTGAVLMPPIMGATAFVMASFLLTDYTNIVVAAVLPSLLYFFALFAQIDAYSARNGLKGVPRAELPRFGKVLREGWYFLAVFGLLIWMLLYLKREAIAPFYATALLIGLNQLLSKSRWGRQELMNFLVATGRLFVELVAILAAVGLIVGGLAVTGMSGTISNDLLFIAGGNTFLLLLLGALTSFILGMGMTVTAAYVILAVSLAPALIAGGLDPIGVHLFILYWSMLSYITPPVALAAFAAAAIAQARPFAAAYEAMKLGTIIYIVPFFFVLDPAYTLQAGLVDSALTVLRAGIGVLLICAGLQGYLLGVGRIEPGPTGAVARILLGIAGLAFALPSTPMLAVPIPGAVGAGVAITVLGAVMVAFSRDRKAA</sequence>
<keyword evidence="1" id="KW-0997">Cell inner membrane</keyword>
<evidence type="ECO:0000256" key="2">
    <source>
        <dbReference type="SAM" id="Phobius"/>
    </source>
</evidence>
<feature type="transmembrane region" description="Helical" evidence="2">
    <location>
        <begin position="143"/>
        <end position="162"/>
    </location>
</feature>
<dbReference type="NCBIfam" id="TIGR02123">
    <property type="entry name" value="TRAP_fused"/>
    <property type="match status" value="1"/>
</dbReference>
<feature type="transmembrane region" description="Helical" evidence="2">
    <location>
        <begin position="354"/>
        <end position="373"/>
    </location>
</feature>
<feature type="transmembrane region" description="Helical" evidence="2">
    <location>
        <begin position="281"/>
        <end position="306"/>
    </location>
</feature>
<evidence type="ECO:0000313" key="4">
    <source>
        <dbReference type="EMBL" id="KEJ94410.1"/>
    </source>
</evidence>
<dbReference type="RefSeq" id="WP_037929926.1">
    <property type="nucleotide sequence ID" value="NZ_FQVP01000012.1"/>
</dbReference>
<feature type="transmembrane region" description="Helical" evidence="2">
    <location>
        <begin position="504"/>
        <end position="527"/>
    </location>
</feature>
<feature type="transmembrane region" description="Helical" evidence="2">
    <location>
        <begin position="477"/>
        <end position="498"/>
    </location>
</feature>
<evidence type="ECO:0000259" key="3">
    <source>
        <dbReference type="Pfam" id="PF06808"/>
    </source>
</evidence>
<dbReference type="Pfam" id="PF06808">
    <property type="entry name" value="DctM"/>
    <property type="match status" value="1"/>
</dbReference>
<feature type="transmembrane region" description="Helical" evidence="2">
    <location>
        <begin position="539"/>
        <end position="559"/>
    </location>
</feature>
<feature type="transmembrane region" description="Helical" evidence="2">
    <location>
        <begin position="416"/>
        <end position="436"/>
    </location>
</feature>
<comment type="function">
    <text evidence="1">Part of the tripartite ATP-independent periplasmic (TRAP) transport system.</text>
</comment>
<dbReference type="PANTHER" id="PTHR43849">
    <property type="entry name" value="BLL3936 PROTEIN"/>
    <property type="match status" value="1"/>
</dbReference>
<dbReference type="Proteomes" id="UP000027746">
    <property type="component" value="Unassembled WGS sequence"/>
</dbReference>
<feature type="domain" description="TRAP C4-dicarboxylate transport system permease DctM subunit" evidence="3">
    <location>
        <begin position="130"/>
        <end position="562"/>
    </location>
</feature>
<name>A0A073IXR6_9RHOB</name>
<feature type="transmembrane region" description="Helical" evidence="2">
    <location>
        <begin position="55"/>
        <end position="74"/>
    </location>
</feature>
<evidence type="ECO:0000256" key="1">
    <source>
        <dbReference type="RuleBase" id="RU369079"/>
    </source>
</evidence>
<dbReference type="PANTHER" id="PTHR43849:SF2">
    <property type="entry name" value="BLL3936 PROTEIN"/>
    <property type="match status" value="1"/>
</dbReference>